<dbReference type="InterPro" id="IPR036985">
    <property type="entry name" value="Transglutaminase-like_sf"/>
</dbReference>
<protein>
    <recommendedName>
        <fullName evidence="7">protein-glutamine gamma-glutamyltransferase</fullName>
        <ecNumber evidence="7">2.3.2.13</ecNumber>
    </recommendedName>
</protein>
<feature type="domain" description="Transglutaminase-like" evidence="8">
    <location>
        <begin position="589"/>
        <end position="681"/>
    </location>
</feature>
<evidence type="ECO:0000256" key="6">
    <source>
        <dbReference type="ARBA" id="ARBA00023315"/>
    </source>
</evidence>
<dbReference type="InterPro" id="IPR048366">
    <property type="entry name" value="TNP-like_GBD"/>
</dbReference>
<dbReference type="InterPro" id="IPR001102">
    <property type="entry name" value="Transglutaminase_N"/>
</dbReference>
<dbReference type="AlphaFoldDB" id="A0AAD6FA57"/>
<dbReference type="InterPro" id="IPR036238">
    <property type="entry name" value="Transglutaminase_C_sf"/>
</dbReference>
<reference evidence="9" key="1">
    <citation type="submission" date="2022-11" db="EMBL/GenBank/DDBJ databases">
        <title>Chromosome-level genome of Pogonophryne albipinna.</title>
        <authorList>
            <person name="Jo E."/>
        </authorList>
    </citation>
    <scope>NUCLEOTIDE SEQUENCE</scope>
    <source>
        <strain evidence="9">SGF0006</strain>
        <tissue evidence="9">Muscle</tissue>
    </source>
</reference>
<dbReference type="Pfam" id="PF00868">
    <property type="entry name" value="Transglut_N"/>
    <property type="match status" value="1"/>
</dbReference>
<accession>A0AAD6FA57</accession>
<keyword evidence="4" id="KW-0479">Metal-binding</keyword>
<dbReference type="SMART" id="SM00460">
    <property type="entry name" value="TGc"/>
    <property type="match status" value="1"/>
</dbReference>
<evidence type="ECO:0000256" key="5">
    <source>
        <dbReference type="ARBA" id="ARBA00022837"/>
    </source>
</evidence>
<dbReference type="FunFam" id="3.90.260.10:FF:000001">
    <property type="entry name" value="Protein-glutamine gamma-glutamyltransferase 2"/>
    <property type="match status" value="1"/>
</dbReference>
<keyword evidence="3" id="KW-0808">Transferase</keyword>
<evidence type="ECO:0000259" key="8">
    <source>
        <dbReference type="SMART" id="SM00460"/>
    </source>
</evidence>
<comment type="cofactor">
    <cofactor evidence="1">
        <name>Ca(2+)</name>
        <dbReference type="ChEBI" id="CHEBI:29108"/>
    </cofactor>
</comment>
<comment type="caution">
    <text evidence="9">The sequence shown here is derived from an EMBL/GenBank/DDBJ whole genome shotgun (WGS) entry which is preliminary data.</text>
</comment>
<dbReference type="Gene3D" id="2.60.40.10">
    <property type="entry name" value="Immunoglobulins"/>
    <property type="match status" value="3"/>
</dbReference>
<dbReference type="Pfam" id="PF21787">
    <property type="entry name" value="TNP-like_RNaseH_N"/>
    <property type="match status" value="1"/>
</dbReference>
<dbReference type="SUPFAM" id="SSF49309">
    <property type="entry name" value="Transglutaminase, two C-terminal domains"/>
    <property type="match status" value="2"/>
</dbReference>
<evidence type="ECO:0000256" key="7">
    <source>
        <dbReference type="ARBA" id="ARBA00024222"/>
    </source>
</evidence>
<dbReference type="SUPFAM" id="SSF81296">
    <property type="entry name" value="E set domains"/>
    <property type="match status" value="1"/>
</dbReference>
<dbReference type="Gene3D" id="3.90.260.10">
    <property type="entry name" value="Transglutaminase-like"/>
    <property type="match status" value="1"/>
</dbReference>
<name>A0AAD6FA57_9TELE</name>
<evidence type="ECO:0000256" key="4">
    <source>
        <dbReference type="ARBA" id="ARBA00022723"/>
    </source>
</evidence>
<dbReference type="EMBL" id="JAPTMU010000019">
    <property type="protein sequence ID" value="KAJ4927161.1"/>
    <property type="molecule type" value="Genomic_DNA"/>
</dbReference>
<evidence type="ECO:0000313" key="9">
    <source>
        <dbReference type="EMBL" id="KAJ4927161.1"/>
    </source>
</evidence>
<dbReference type="SUPFAM" id="SSF54001">
    <property type="entry name" value="Cysteine proteinases"/>
    <property type="match status" value="1"/>
</dbReference>
<dbReference type="InterPro" id="IPR038765">
    <property type="entry name" value="Papain-like_cys_pep_sf"/>
</dbReference>
<dbReference type="PANTHER" id="PTHR11590">
    <property type="entry name" value="PROTEIN-GLUTAMINE GAMMA-GLUTAMYLTRANSFERASE"/>
    <property type="match status" value="1"/>
</dbReference>
<dbReference type="InterPro" id="IPR048365">
    <property type="entry name" value="TNP-like_RNaseH_N"/>
</dbReference>
<dbReference type="InterPro" id="IPR050779">
    <property type="entry name" value="Transglutaminase"/>
</dbReference>
<keyword evidence="5" id="KW-0106">Calcium</keyword>
<proteinExistence type="inferred from homology"/>
<dbReference type="GO" id="GO:0005739">
    <property type="term" value="C:mitochondrion"/>
    <property type="evidence" value="ECO:0007669"/>
    <property type="project" value="TreeGrafter"/>
</dbReference>
<evidence type="ECO:0000256" key="2">
    <source>
        <dbReference type="ARBA" id="ARBA00005968"/>
    </source>
</evidence>
<organism evidence="9 10">
    <name type="scientific">Pogonophryne albipinna</name>
    <dbReference type="NCBI Taxonomy" id="1090488"/>
    <lineage>
        <taxon>Eukaryota</taxon>
        <taxon>Metazoa</taxon>
        <taxon>Chordata</taxon>
        <taxon>Craniata</taxon>
        <taxon>Vertebrata</taxon>
        <taxon>Euteleostomi</taxon>
        <taxon>Actinopterygii</taxon>
        <taxon>Neopterygii</taxon>
        <taxon>Teleostei</taxon>
        <taxon>Neoteleostei</taxon>
        <taxon>Acanthomorphata</taxon>
        <taxon>Eupercaria</taxon>
        <taxon>Perciformes</taxon>
        <taxon>Notothenioidei</taxon>
        <taxon>Pogonophryne</taxon>
    </lineage>
</organism>
<dbReference type="Proteomes" id="UP001219934">
    <property type="component" value="Unassembled WGS sequence"/>
</dbReference>
<dbReference type="InterPro" id="IPR002931">
    <property type="entry name" value="Transglutaminase-like"/>
</dbReference>
<dbReference type="PANTHER" id="PTHR11590:SF80">
    <property type="entry name" value="TRANSGLUTAMINASE 5,-LIKE"/>
    <property type="match status" value="1"/>
</dbReference>
<sequence length="1006" mass="112048">MLAGATTRWKQIVAYHYSGNSTDGAVYRPIILTIVEAAASIGLHVVNITTDMGSPNRAMWKSFGVTYDKPWTAHPVKPHQHLYFMPDVPHVVKNLKSALVNGHVITIPQDVVDKEKLPSSVVSVGPLKDLVSYQEGMALKLAPKLSRGVLEPSHFEKMKVSSAMHVFSKSSSAALRYMVAEEHRPESYLTTAWFLETVDHWFDLMSSRNTVTALSHFKMEEYDKAISFLRDSIHLFRGLKIGPKGSWKSVQTGLVMATTTILEVQHDLLRQGHKFVLTSRFTQDCLENTFLAIRQRNSVPTPVEFQYALRAVTVGQFLSPVHTGNLKIEDVNLEISENLERHRTDGFSSSEVLVVRRGAPIRISLQLKGRAFNPKTDYLKVQVMLGCMYVAMPVTFSKKVSYTRWKAYIDRESLDLQNPSVFISSPASASVGCYTFKMCAITRGSNKKSCAFGKFTLLCNPWCRADVVFIPFEDQREEYIQNDSGLLFIGTAMNPVSRPWSFDQFEPGVLEACLQLLQVSPQHQTNKRMDYMNRKNPVYIGRVVSAMINSEDDRGVLKGKWAGDFKEGVNPSLWTGSGDILTQWAESGFKPVKYGQCWVFAAVMCTVMRVLGIPSRVVTNFNSAHDTNDNLVIEEFYSETGQKLNRSKDSIWNFHVWVECWMTRRDLGSGLDGWQVLDPTPQERSGGVFCCGPAPVKAVKDRQIDLIYDIPFVYAAVNADVHSVILSEGKVVNYSKDTERVGSLICTKAISFPRLQNITGDYKYIKSPTSTISSRSSRMSEDSTLHRGSSRGVLVVLSLDKTPVAGVPVCFTVKVINKQSVAKMMKINLNAQAKEYNNSPSDTFWESHGVVKLGPMEVKVIQQQITPVQYEDVVGDDLINLAVVLEDLNSQEPVLASEEFNIASPQLIIQITNEESIVPGKEQTATVTFTNPFSHMVSGVLTVAGAGLIQGKVHFRMLPLRPGGSVKQRITFIPSKVGAKMLQASLALSNINSTIRGFQMVSVCRA</sequence>
<dbReference type="Pfam" id="PF01841">
    <property type="entry name" value="Transglut_core"/>
    <property type="match status" value="1"/>
</dbReference>
<dbReference type="EC" id="2.3.2.13" evidence="7"/>
<evidence type="ECO:0000256" key="1">
    <source>
        <dbReference type="ARBA" id="ARBA00001913"/>
    </source>
</evidence>
<keyword evidence="10" id="KW-1185">Reference proteome</keyword>
<dbReference type="InterPro" id="IPR008958">
    <property type="entry name" value="Transglutaminase_C"/>
</dbReference>
<gene>
    <name evidence="9" type="ORF">JOQ06_014897</name>
</gene>
<comment type="similarity">
    <text evidence="2">Belongs to the transglutaminase superfamily. Transglutaminase family.</text>
</comment>
<dbReference type="GO" id="GO:0003810">
    <property type="term" value="F:protein-glutamine gamma-glutamyltransferase activity"/>
    <property type="evidence" value="ECO:0007669"/>
    <property type="project" value="UniProtKB-EC"/>
</dbReference>
<dbReference type="GO" id="GO:0046872">
    <property type="term" value="F:metal ion binding"/>
    <property type="evidence" value="ECO:0007669"/>
    <property type="project" value="UniProtKB-KW"/>
</dbReference>
<dbReference type="GO" id="GO:0007399">
    <property type="term" value="P:nervous system development"/>
    <property type="evidence" value="ECO:0007669"/>
    <property type="project" value="UniProtKB-ARBA"/>
</dbReference>
<evidence type="ECO:0000313" key="10">
    <source>
        <dbReference type="Proteomes" id="UP001219934"/>
    </source>
</evidence>
<keyword evidence="6" id="KW-0012">Acyltransferase</keyword>
<dbReference type="Pfam" id="PF21788">
    <property type="entry name" value="TNP-like_GBD"/>
    <property type="match status" value="1"/>
</dbReference>
<evidence type="ECO:0000256" key="3">
    <source>
        <dbReference type="ARBA" id="ARBA00022679"/>
    </source>
</evidence>
<dbReference type="InterPro" id="IPR014756">
    <property type="entry name" value="Ig_E-set"/>
</dbReference>
<dbReference type="InterPro" id="IPR013783">
    <property type="entry name" value="Ig-like_fold"/>
</dbReference>
<dbReference type="Pfam" id="PF00927">
    <property type="entry name" value="Transglut_C"/>
    <property type="match status" value="1"/>
</dbReference>